<dbReference type="EMBL" id="MAEI02000001">
    <property type="protein sequence ID" value="MEO1781767.1"/>
    <property type="molecule type" value="Genomic_DNA"/>
</dbReference>
<keyword evidence="1" id="KW-0812">Transmembrane</keyword>
<feature type="transmembrane region" description="Helical" evidence="1">
    <location>
        <begin position="24"/>
        <end position="45"/>
    </location>
</feature>
<evidence type="ECO:0008006" key="4">
    <source>
        <dbReference type="Google" id="ProtNLM"/>
    </source>
</evidence>
<evidence type="ECO:0000256" key="1">
    <source>
        <dbReference type="SAM" id="Phobius"/>
    </source>
</evidence>
<comment type="caution">
    <text evidence="2">The sequence shown here is derived from an EMBL/GenBank/DDBJ whole genome shotgun (WGS) entry which is preliminary data.</text>
</comment>
<dbReference type="Proteomes" id="UP001429357">
    <property type="component" value="Unassembled WGS sequence"/>
</dbReference>
<dbReference type="Pfam" id="PF09911">
    <property type="entry name" value="DUF2140"/>
    <property type="match status" value="1"/>
</dbReference>
<reference evidence="3" key="1">
    <citation type="submission" date="2016-06" db="EMBL/GenBank/DDBJ databases">
        <title>Four novel species of enterococci isolated from chicken manure.</title>
        <authorList>
            <person name="Van Tyne D."/>
        </authorList>
    </citation>
    <scope>NUCLEOTIDE SEQUENCE [LARGE SCALE GENOMIC DNA]</scope>
    <source>
        <strain evidence="3">JM9A</strain>
    </source>
</reference>
<keyword evidence="3" id="KW-1185">Reference proteome</keyword>
<reference evidence="2 3" key="2">
    <citation type="submission" date="2024-02" db="EMBL/GenBank/DDBJ databases">
        <title>The Genome Sequence of Enterococcus diestrammenae JM9A.</title>
        <authorList>
            <person name="Earl A."/>
            <person name="Manson A."/>
            <person name="Gilmore M."/>
            <person name="Sanders J."/>
            <person name="Shea T."/>
            <person name="Howe W."/>
            <person name="Livny J."/>
            <person name="Cuomo C."/>
            <person name="Neafsey D."/>
            <person name="Birren B."/>
        </authorList>
    </citation>
    <scope>NUCLEOTIDE SEQUENCE [LARGE SCALE GENOMIC DNA]</scope>
    <source>
        <strain evidence="2 3">JM9A</strain>
    </source>
</reference>
<dbReference type="InterPro" id="IPR018672">
    <property type="entry name" value="DUF2140"/>
</dbReference>
<accession>A0ABV0F400</accession>
<keyword evidence="1" id="KW-1133">Transmembrane helix</keyword>
<organism evidence="2 3">
    <name type="scientific">Enterococcus diestrammenae</name>
    <dbReference type="NCBI Taxonomy" id="1155073"/>
    <lineage>
        <taxon>Bacteria</taxon>
        <taxon>Bacillati</taxon>
        <taxon>Bacillota</taxon>
        <taxon>Bacilli</taxon>
        <taxon>Lactobacillales</taxon>
        <taxon>Enterococcaceae</taxon>
        <taxon>Enterococcus</taxon>
    </lineage>
</organism>
<sequence length="222" mass="25736">MNDDKMEPTKKKRFPFFKVNPWKWAFLALVVLILGSGLFVTARIFSIREPHYTQKTTAVRAGDPVLTISSNKAQVNQLISFFLEEYLKDSEVKYDFVLENEAMLTGEFKVLGFPVTIYLYFDPYVMEDGNVQLRVKSLSVGTLDLPLKEVLKLVKRSFKFPEWIEMDTEAETMLLRLDQFQLENGMFIKANRINLLDDEIQFSLYLPKEDKKSQSTTTSSTD</sequence>
<name>A0ABV0F400_9ENTE</name>
<evidence type="ECO:0000313" key="2">
    <source>
        <dbReference type="EMBL" id="MEO1781767.1"/>
    </source>
</evidence>
<dbReference type="RefSeq" id="WP_161868482.1">
    <property type="nucleotide sequence ID" value="NZ_MAEI02000001.1"/>
</dbReference>
<proteinExistence type="predicted"/>
<gene>
    <name evidence="2" type="ORF">BAU18_001355</name>
</gene>
<evidence type="ECO:0000313" key="3">
    <source>
        <dbReference type="Proteomes" id="UP001429357"/>
    </source>
</evidence>
<keyword evidence="1" id="KW-0472">Membrane</keyword>
<protein>
    <recommendedName>
        <fullName evidence="4">DUF2140 family protein</fullName>
    </recommendedName>
</protein>